<keyword evidence="7 12" id="KW-1133">Transmembrane helix</keyword>
<dbReference type="InterPro" id="IPR003148">
    <property type="entry name" value="RCK_N"/>
</dbReference>
<evidence type="ECO:0000256" key="11">
    <source>
        <dbReference type="SAM" id="MobiDB-lite"/>
    </source>
</evidence>
<feature type="domain" description="RCK N-terminal" evidence="14">
    <location>
        <begin position="335"/>
        <end position="445"/>
    </location>
</feature>
<dbReference type="InterPro" id="IPR047871">
    <property type="entry name" value="K_chnl_Slo-like"/>
</dbReference>
<feature type="transmembrane region" description="Helical" evidence="12">
    <location>
        <begin position="162"/>
        <end position="181"/>
    </location>
</feature>
<dbReference type="Gene3D" id="1.20.120.350">
    <property type="entry name" value="Voltage-gated potassium channels. Chain C"/>
    <property type="match status" value="1"/>
</dbReference>
<evidence type="ECO:0000256" key="2">
    <source>
        <dbReference type="ARBA" id="ARBA00022448"/>
    </source>
</evidence>
<keyword evidence="9 12" id="KW-0472">Membrane</keyword>
<evidence type="ECO:0000256" key="5">
    <source>
        <dbReference type="ARBA" id="ARBA00022826"/>
    </source>
</evidence>
<evidence type="ECO:0000259" key="14">
    <source>
        <dbReference type="Pfam" id="PF22614"/>
    </source>
</evidence>
<dbReference type="SUPFAM" id="SSF81324">
    <property type="entry name" value="Voltage-gated potassium channels"/>
    <property type="match status" value="1"/>
</dbReference>
<evidence type="ECO:0000256" key="9">
    <source>
        <dbReference type="ARBA" id="ARBA00023136"/>
    </source>
</evidence>
<keyword evidence="2" id="KW-0813">Transport</keyword>
<dbReference type="PANTHER" id="PTHR10027">
    <property type="entry name" value="CALCIUM-ACTIVATED POTASSIUM CHANNEL ALPHA CHAIN"/>
    <property type="match status" value="1"/>
</dbReference>
<dbReference type="InterPro" id="IPR005821">
    <property type="entry name" value="Ion_trans_dom"/>
</dbReference>
<feature type="transmembrane region" description="Helical" evidence="12">
    <location>
        <begin position="267"/>
        <end position="285"/>
    </location>
</feature>
<organism evidence="15 16">
    <name type="scientific">Sphagnum troendelagicum</name>
    <dbReference type="NCBI Taxonomy" id="128251"/>
    <lineage>
        <taxon>Eukaryota</taxon>
        <taxon>Viridiplantae</taxon>
        <taxon>Streptophyta</taxon>
        <taxon>Embryophyta</taxon>
        <taxon>Bryophyta</taxon>
        <taxon>Sphagnophytina</taxon>
        <taxon>Sphagnopsida</taxon>
        <taxon>Sphagnales</taxon>
        <taxon>Sphagnaceae</taxon>
        <taxon>Sphagnum</taxon>
    </lineage>
</organism>
<sequence>MSSRMIESSIEESSATASDSKESSNWGKTTPLSLPLYKWWERIRLQVEALFKAFTLLDKQHQLKQIAASQHALKTYHDSFLFGKVPLSVKLRALLRTGTVSFVWHIMEASLAILSGAVYIYTTYHFHEEYEWVTLTQDTVSCLFLMDYVLRLYSEPVRLQYMFSYIGVLDFLSATPIIFLYQHKNPVGGAAVLHLLQFLRFIRILTFPTSVGIVASTVIEQILLLVVSCFGAVFLDAGIVQWIEYAAASEQIQQNCPTSGCINFMDAFYYVVATISTVGYGDFTTKTNAGKIVCIVTIMCALVFLPYQVARITRLASSRPYGGTFNTRKIIGNRYLIISGSVSFQAVQICLAEFYNPTHCDDLKAYPLHVNILAPFIPSFEFKKMLSLYNGHVEFIEGSPVHQSDLERVCASHAAAIFLLANKQTNDTKVEDAAQIVRALAVNRHCGNKVAAFVYRTFNAILFALDVTVLHKDKDHHVQKVLLHPKGHIINPYDVGLVIASDLRTAYSISNYRDKQQQLSFIEKVMNPNHESQYMHSAVEREAESVIRRLRRTGSYTVGTFHRDLHKDENGVEKSKVHTFPVSAEGHYKLESKLRSAIYHANNVCQIEAGRRALSNSMNKHDAGYDMSSSTSMKSDDASSGLHLTSCALEQATEDLLAWPPLLDHGHPHPAVLERRADVILEDLRQRTVSVVQLDEPHILVCCQRNWPHHIYYFIKGLRNPLSPTPPIVILYPGQPSAEQWGLVGVFTDIYFIKGSPIYELDLMRGGVLRAEKVVILGDQGTPVDLHGQDMQDLRNATRMSAYTSDVDNILVAANVERLVGEKQEILLVEMHDTIGFFYLRPRFEISRSQVRATDYKRNQNAIVHLGPTFMGGKAVCAIFLGFLMRSSFFNRNTVSIVEQMVEGGCVEHDGCLGDDHARLLQQIEVPIQYVNHHFCDLFTGLLREKGILSLGIYRACGTLGSPTAYVLTNPLKETIINAGDLVYVLC</sequence>
<feature type="transmembrane region" description="Helical" evidence="12">
    <location>
        <begin position="193"/>
        <end position="215"/>
    </location>
</feature>
<keyword evidence="3" id="KW-0633">Potassium transport</keyword>
<dbReference type="PANTHER" id="PTHR10027:SF39">
    <property type="entry name" value="CALCIUM-ACTIVATED POTASSIUM CHANNEL BK ALPHA SUBUNIT DOMAIN-CONTAINING PROTEIN"/>
    <property type="match status" value="1"/>
</dbReference>
<keyword evidence="6" id="KW-0630">Potassium</keyword>
<feature type="transmembrane region" description="Helical" evidence="12">
    <location>
        <begin position="102"/>
        <end position="120"/>
    </location>
</feature>
<keyword evidence="16" id="KW-1185">Reference proteome</keyword>
<evidence type="ECO:0000256" key="10">
    <source>
        <dbReference type="ARBA" id="ARBA00023303"/>
    </source>
</evidence>
<evidence type="ECO:0000256" key="8">
    <source>
        <dbReference type="ARBA" id="ARBA00023065"/>
    </source>
</evidence>
<evidence type="ECO:0000256" key="4">
    <source>
        <dbReference type="ARBA" id="ARBA00022692"/>
    </source>
</evidence>
<evidence type="ECO:0000256" key="3">
    <source>
        <dbReference type="ARBA" id="ARBA00022538"/>
    </source>
</evidence>
<dbReference type="Pfam" id="PF22614">
    <property type="entry name" value="Slo-like_RCK"/>
    <property type="match status" value="2"/>
</dbReference>
<dbReference type="EMBL" id="OZ019898">
    <property type="protein sequence ID" value="CAK9230102.1"/>
    <property type="molecule type" value="Genomic_DNA"/>
</dbReference>
<feature type="region of interest" description="Disordered" evidence="11">
    <location>
        <begin position="1"/>
        <end position="27"/>
    </location>
</feature>
<dbReference type="Gene3D" id="1.10.287.70">
    <property type="match status" value="1"/>
</dbReference>
<evidence type="ECO:0000313" key="16">
    <source>
        <dbReference type="Proteomes" id="UP001497512"/>
    </source>
</evidence>
<proteinExistence type="predicted"/>
<feature type="transmembrane region" description="Helical" evidence="12">
    <location>
        <begin position="862"/>
        <end position="884"/>
    </location>
</feature>
<reference evidence="15" key="1">
    <citation type="submission" date="2024-02" db="EMBL/GenBank/DDBJ databases">
        <authorList>
            <consortium name="ELIXIR-Norway"/>
            <consortium name="Elixir Norway"/>
        </authorList>
    </citation>
    <scope>NUCLEOTIDE SEQUENCE</scope>
</reference>
<feature type="transmembrane region" description="Helical" evidence="12">
    <location>
        <begin position="222"/>
        <end position="243"/>
    </location>
</feature>
<dbReference type="Pfam" id="PF00520">
    <property type="entry name" value="Ion_trans"/>
    <property type="match status" value="1"/>
</dbReference>
<dbReference type="InterPro" id="IPR027359">
    <property type="entry name" value="Volt_channel_dom_sf"/>
</dbReference>
<feature type="domain" description="Ion transport" evidence="13">
    <location>
        <begin position="102"/>
        <end position="312"/>
    </location>
</feature>
<keyword evidence="8" id="KW-0406">Ion transport</keyword>
<protein>
    <submittedName>
        <fullName evidence="15">Uncharacterized protein</fullName>
    </submittedName>
</protein>
<dbReference type="Proteomes" id="UP001497512">
    <property type="component" value="Chromosome 6"/>
</dbReference>
<name>A0ABP0UU53_9BRYO</name>
<feature type="domain" description="RCK N-terminal" evidence="14">
    <location>
        <begin position="697"/>
        <end position="798"/>
    </location>
</feature>
<evidence type="ECO:0000256" key="1">
    <source>
        <dbReference type="ARBA" id="ARBA00004141"/>
    </source>
</evidence>
<comment type="subcellular location">
    <subcellularLocation>
        <location evidence="1">Membrane</location>
        <topology evidence="1">Multi-pass membrane protein</topology>
    </subcellularLocation>
</comment>
<evidence type="ECO:0000259" key="13">
    <source>
        <dbReference type="Pfam" id="PF00520"/>
    </source>
</evidence>
<keyword evidence="10" id="KW-0407">Ion channel</keyword>
<evidence type="ECO:0000256" key="7">
    <source>
        <dbReference type="ARBA" id="ARBA00022989"/>
    </source>
</evidence>
<feature type="compositionally biased region" description="Low complexity" evidence="11">
    <location>
        <begin position="1"/>
        <end position="18"/>
    </location>
</feature>
<evidence type="ECO:0000256" key="6">
    <source>
        <dbReference type="ARBA" id="ARBA00022958"/>
    </source>
</evidence>
<evidence type="ECO:0000256" key="12">
    <source>
        <dbReference type="SAM" id="Phobius"/>
    </source>
</evidence>
<keyword evidence="5" id="KW-0631">Potassium channel</keyword>
<keyword evidence="4 12" id="KW-0812">Transmembrane</keyword>
<evidence type="ECO:0000313" key="15">
    <source>
        <dbReference type="EMBL" id="CAK9230102.1"/>
    </source>
</evidence>
<accession>A0ABP0UU53</accession>
<gene>
    <name evidence="15" type="ORF">CSSPTR1EN2_LOCUS20065</name>
</gene>
<feature type="transmembrane region" description="Helical" evidence="12">
    <location>
        <begin position="132"/>
        <end position="150"/>
    </location>
</feature>
<feature type="transmembrane region" description="Helical" evidence="12">
    <location>
        <begin position="292"/>
        <end position="310"/>
    </location>
</feature>